<dbReference type="Gene3D" id="2.40.50.100">
    <property type="match status" value="1"/>
</dbReference>
<dbReference type="OrthoDB" id="9802264at2"/>
<dbReference type="InterPro" id="IPR012340">
    <property type="entry name" value="NA-bd_OB-fold"/>
</dbReference>
<dbReference type="GO" id="GO:0140359">
    <property type="term" value="F:ABC-type transporter activity"/>
    <property type="evidence" value="ECO:0007669"/>
    <property type="project" value="UniProtKB-ARBA"/>
</dbReference>
<name>A0A2P7QS54_9SPHN</name>
<dbReference type="Pfam" id="PF00005">
    <property type="entry name" value="ABC_tran"/>
    <property type="match status" value="1"/>
</dbReference>
<evidence type="ECO:0000256" key="1">
    <source>
        <dbReference type="ARBA" id="ARBA00005417"/>
    </source>
</evidence>
<dbReference type="InterPro" id="IPR013611">
    <property type="entry name" value="Transp-assoc_OB_typ2"/>
</dbReference>
<sequence>MPSLELNDVGKAYGAVPVLDGVSLAMEGREFVAFLGPSGSGKSTLLRIIAGLETADRGEVWLEGRRIDMLPPGERGVAMVFQHYALYPHMTVFENMAFGLRNAGVLREEIAARVGEAARVLEIESQLEKKPGQLSGGQRQRVAIGRAIVKQPRLFLLDEPLSNLDAALRMRTRVELAQLRQRVDAAVIMVTHDQAEAMTLADRIVVMADRRIQQVGTPMDIYARPANSFVARFVGSPAMTLAPVTLLDGEGAHARVRLADGAEIQTRVPRGSLDPGAAHDIGLRPEHVHVVATDAATLTAKADLVERLGDRTFVYARLGGDLPITAEDAGDSRVRIGDTIGLRIDGAAAHLFAANGTAHHAEAAG</sequence>
<dbReference type="InterPro" id="IPR008995">
    <property type="entry name" value="Mo/tungstate-bd_C_term_dom"/>
</dbReference>
<dbReference type="PANTHER" id="PTHR43875">
    <property type="entry name" value="MALTODEXTRIN IMPORT ATP-BINDING PROTEIN MSMX"/>
    <property type="match status" value="1"/>
</dbReference>
<dbReference type="Gene3D" id="2.40.50.140">
    <property type="entry name" value="Nucleic acid-binding proteins"/>
    <property type="match status" value="1"/>
</dbReference>
<dbReference type="Gene3D" id="3.40.50.300">
    <property type="entry name" value="P-loop containing nucleotide triphosphate hydrolases"/>
    <property type="match status" value="1"/>
</dbReference>
<dbReference type="InterPro" id="IPR003593">
    <property type="entry name" value="AAA+_ATPase"/>
</dbReference>
<accession>A0A2P7QS54</accession>
<dbReference type="GO" id="GO:0005524">
    <property type="term" value="F:ATP binding"/>
    <property type="evidence" value="ECO:0007669"/>
    <property type="project" value="UniProtKB-KW"/>
</dbReference>
<keyword evidence="2" id="KW-0813">Transport</keyword>
<dbReference type="RefSeq" id="WP_106512912.1">
    <property type="nucleotide sequence ID" value="NZ_PXYI01000003.1"/>
</dbReference>
<keyword evidence="7" id="KW-1185">Reference proteome</keyword>
<comment type="similarity">
    <text evidence="1">Belongs to the ABC transporter superfamily.</text>
</comment>
<dbReference type="Proteomes" id="UP000241167">
    <property type="component" value="Unassembled WGS sequence"/>
</dbReference>
<dbReference type="PROSITE" id="PS00211">
    <property type="entry name" value="ABC_TRANSPORTER_1"/>
    <property type="match status" value="1"/>
</dbReference>
<evidence type="ECO:0000313" key="7">
    <source>
        <dbReference type="Proteomes" id="UP000241167"/>
    </source>
</evidence>
<keyword evidence="4 6" id="KW-0067">ATP-binding</keyword>
<dbReference type="Pfam" id="PF08402">
    <property type="entry name" value="TOBE_2"/>
    <property type="match status" value="1"/>
</dbReference>
<comment type="caution">
    <text evidence="6">The sequence shown here is derived from an EMBL/GenBank/DDBJ whole genome shotgun (WGS) entry which is preliminary data.</text>
</comment>
<dbReference type="SUPFAM" id="SSF52540">
    <property type="entry name" value="P-loop containing nucleoside triphosphate hydrolases"/>
    <property type="match status" value="1"/>
</dbReference>
<dbReference type="PANTHER" id="PTHR43875:SF1">
    <property type="entry name" value="OSMOPROTECTIVE COMPOUNDS UPTAKE ATP-BINDING PROTEIN GGTA"/>
    <property type="match status" value="1"/>
</dbReference>
<dbReference type="SUPFAM" id="SSF50331">
    <property type="entry name" value="MOP-like"/>
    <property type="match status" value="1"/>
</dbReference>
<organism evidence="6 7">
    <name type="scientific">Allosphingosinicella deserti</name>
    <dbReference type="NCBI Taxonomy" id="2116704"/>
    <lineage>
        <taxon>Bacteria</taxon>
        <taxon>Pseudomonadati</taxon>
        <taxon>Pseudomonadota</taxon>
        <taxon>Alphaproteobacteria</taxon>
        <taxon>Sphingomonadales</taxon>
        <taxon>Sphingomonadaceae</taxon>
        <taxon>Allosphingosinicella</taxon>
    </lineage>
</organism>
<dbReference type="InterPro" id="IPR003439">
    <property type="entry name" value="ABC_transporter-like_ATP-bd"/>
</dbReference>
<dbReference type="InterPro" id="IPR017871">
    <property type="entry name" value="ABC_transporter-like_CS"/>
</dbReference>
<evidence type="ECO:0000256" key="2">
    <source>
        <dbReference type="ARBA" id="ARBA00022448"/>
    </source>
</evidence>
<dbReference type="InterPro" id="IPR027417">
    <property type="entry name" value="P-loop_NTPase"/>
</dbReference>
<evidence type="ECO:0000259" key="5">
    <source>
        <dbReference type="PROSITE" id="PS50893"/>
    </source>
</evidence>
<evidence type="ECO:0000256" key="4">
    <source>
        <dbReference type="ARBA" id="ARBA00022840"/>
    </source>
</evidence>
<dbReference type="FunFam" id="3.40.50.300:FF:000042">
    <property type="entry name" value="Maltose/maltodextrin ABC transporter, ATP-binding protein"/>
    <property type="match status" value="1"/>
</dbReference>
<dbReference type="AlphaFoldDB" id="A0A2P7QS54"/>
<gene>
    <name evidence="6" type="ORF">C7I55_10705</name>
</gene>
<proteinExistence type="inferred from homology"/>
<feature type="domain" description="ABC transporter" evidence="5">
    <location>
        <begin position="4"/>
        <end position="234"/>
    </location>
</feature>
<protein>
    <submittedName>
        <fullName evidence="6">ABC transporter ATP-binding protein</fullName>
    </submittedName>
</protein>
<dbReference type="PROSITE" id="PS50893">
    <property type="entry name" value="ABC_TRANSPORTER_2"/>
    <property type="match status" value="1"/>
</dbReference>
<reference evidence="6 7" key="1">
    <citation type="submission" date="2018-03" db="EMBL/GenBank/DDBJ databases">
        <title>The draft genome of Sphingosinicella sp. GL-C-18.</title>
        <authorList>
            <person name="Liu L."/>
            <person name="Li L."/>
            <person name="Liang L."/>
            <person name="Zhang X."/>
            <person name="Wang T."/>
        </authorList>
    </citation>
    <scope>NUCLEOTIDE SEQUENCE [LARGE SCALE GENOMIC DNA]</scope>
    <source>
        <strain evidence="6 7">GL-C-18</strain>
    </source>
</reference>
<keyword evidence="3" id="KW-0547">Nucleotide-binding</keyword>
<evidence type="ECO:0000256" key="3">
    <source>
        <dbReference type="ARBA" id="ARBA00022741"/>
    </source>
</evidence>
<dbReference type="GO" id="GO:0016887">
    <property type="term" value="F:ATP hydrolysis activity"/>
    <property type="evidence" value="ECO:0007669"/>
    <property type="project" value="InterPro"/>
</dbReference>
<dbReference type="InterPro" id="IPR047641">
    <property type="entry name" value="ABC_transpr_MalK/UgpC-like"/>
</dbReference>
<dbReference type="EMBL" id="PXYI01000003">
    <property type="protein sequence ID" value="PSJ40760.1"/>
    <property type="molecule type" value="Genomic_DNA"/>
</dbReference>
<dbReference type="GO" id="GO:0055052">
    <property type="term" value="C:ATP-binding cassette (ABC) transporter complex, substrate-binding subunit-containing"/>
    <property type="evidence" value="ECO:0007669"/>
    <property type="project" value="TreeGrafter"/>
</dbReference>
<dbReference type="SMART" id="SM00382">
    <property type="entry name" value="AAA"/>
    <property type="match status" value="1"/>
</dbReference>
<evidence type="ECO:0000313" key="6">
    <source>
        <dbReference type="EMBL" id="PSJ40760.1"/>
    </source>
</evidence>